<feature type="domain" description="E2F/DP family winged-helix DNA-binding" evidence="7">
    <location>
        <begin position="253"/>
        <end position="332"/>
    </location>
</feature>
<evidence type="ECO:0000256" key="6">
    <source>
        <dbReference type="SAM" id="MobiDB-lite"/>
    </source>
</evidence>
<dbReference type="SUPFAM" id="SSF46785">
    <property type="entry name" value="Winged helix' DNA-binding domain"/>
    <property type="match status" value="1"/>
</dbReference>
<sequence>MTSSSAFISVSNSNSHSTSSLPSPPISHHYHNNDKNILTFTVDRAPSPYITCIGGDRSGLLSDARYTSNQRRDVVELRPFLFNPVSDNNNNSKYHLPPIQNVIMTTPTASPSPPFDSYYCLSSASPISSIASSPTPVDEDDDVEDELLDQQKMIHNIRRKGSIASLLNSDPELKQLDEEESKCNYQSHFIDNYHPTIHHSLKRGRPRQDHIEISYSPVIKKQRKSLDLSNTTDCVQACQSQLIASVITMDSPRATKGLRHFSKQVCEKVAEKGVTSYNEVADELSLDIQNTVGNEKHTYDQKNIRRRVYDALNVLMAMNIIAKDKKVITWLGIPECYKQQANNNNNIDRDVKDVIATKNDTSREFLLKQIEQEELRQKELICSLTTLREGVNNKLSKRSQIRNLVWRNQRKQKEDDNSNSRISFPFFIVVCPTKDKHIDIVNNSRSAFISFCHENQLDSSRKIVYEDSEVLRHLQLDNDDPSATRS</sequence>
<organism evidence="8 9">
    <name type="scientific">Mucor flavus</name>
    <dbReference type="NCBI Taxonomy" id="439312"/>
    <lineage>
        <taxon>Eukaryota</taxon>
        <taxon>Fungi</taxon>
        <taxon>Fungi incertae sedis</taxon>
        <taxon>Mucoromycota</taxon>
        <taxon>Mucoromycotina</taxon>
        <taxon>Mucoromycetes</taxon>
        <taxon>Mucorales</taxon>
        <taxon>Mucorineae</taxon>
        <taxon>Mucoraceae</taxon>
        <taxon>Mucor</taxon>
    </lineage>
</organism>
<feature type="region of interest" description="Disordered" evidence="6">
    <location>
        <begin position="1"/>
        <end position="28"/>
    </location>
</feature>
<dbReference type="InterPro" id="IPR003316">
    <property type="entry name" value="E2F_WHTH_DNA-bd_dom"/>
</dbReference>
<feature type="compositionally biased region" description="Low complexity" evidence="6">
    <location>
        <begin position="1"/>
        <end position="21"/>
    </location>
</feature>
<dbReference type="InterPro" id="IPR015648">
    <property type="entry name" value="Transcrpt_fac_DP"/>
</dbReference>
<dbReference type="SMART" id="SM01372">
    <property type="entry name" value="E2F_TDP"/>
    <property type="match status" value="1"/>
</dbReference>
<dbReference type="InterPro" id="IPR038168">
    <property type="entry name" value="TF_DP_C_sf"/>
</dbReference>
<dbReference type="PANTHER" id="PTHR12548:SF9">
    <property type="entry name" value="TRANSCRIPTION FACTOR DP"/>
    <property type="match status" value="1"/>
</dbReference>
<dbReference type="InterPro" id="IPR036388">
    <property type="entry name" value="WH-like_DNA-bd_sf"/>
</dbReference>
<dbReference type="Gene3D" id="1.10.10.10">
    <property type="entry name" value="Winged helix-like DNA-binding domain superfamily/Winged helix DNA-binding domain"/>
    <property type="match status" value="1"/>
</dbReference>
<comment type="similarity">
    <text evidence="1 5">Belongs to the E2F/DP family.</text>
</comment>
<reference evidence="8 9" key="1">
    <citation type="submission" date="2024-04" db="EMBL/GenBank/DDBJ databases">
        <title>genome sequences of Mucor flavus KT1a and Helicostylum pulchrum KT1b strains isolated from the surface of a dry-aged beef.</title>
        <authorList>
            <person name="Toyotome T."/>
            <person name="Hosono M."/>
            <person name="Torimaru M."/>
            <person name="Fukuda K."/>
            <person name="Mikami N."/>
        </authorList>
    </citation>
    <scope>NUCLEOTIDE SEQUENCE [LARGE SCALE GENOMIC DNA]</scope>
    <source>
        <strain evidence="8 9">KT1a</strain>
    </source>
</reference>
<evidence type="ECO:0000256" key="5">
    <source>
        <dbReference type="RuleBase" id="RU003796"/>
    </source>
</evidence>
<dbReference type="InterPro" id="IPR036390">
    <property type="entry name" value="WH_DNA-bd_sf"/>
</dbReference>
<dbReference type="Proteomes" id="UP001473302">
    <property type="component" value="Unassembled WGS sequence"/>
</dbReference>
<protein>
    <recommendedName>
        <fullName evidence="7">E2F/DP family winged-helix DNA-binding domain-containing protein</fullName>
    </recommendedName>
</protein>
<evidence type="ECO:0000256" key="4">
    <source>
        <dbReference type="ARBA" id="ARBA00023163"/>
    </source>
</evidence>
<evidence type="ECO:0000313" key="9">
    <source>
        <dbReference type="Proteomes" id="UP001473302"/>
    </source>
</evidence>
<proteinExistence type="inferred from homology"/>
<dbReference type="PANTHER" id="PTHR12548">
    <property type="entry name" value="TRANSCRIPTION FACTOR DP"/>
    <property type="match status" value="1"/>
</dbReference>
<evidence type="ECO:0000313" key="8">
    <source>
        <dbReference type="EMBL" id="GAA5813709.1"/>
    </source>
</evidence>
<evidence type="ECO:0000256" key="2">
    <source>
        <dbReference type="ARBA" id="ARBA00023015"/>
    </source>
</evidence>
<keyword evidence="5" id="KW-0539">Nucleus</keyword>
<keyword evidence="3 5" id="KW-0238">DNA-binding</keyword>
<dbReference type="InterPro" id="IPR037241">
    <property type="entry name" value="E2F-DP_heterodim"/>
</dbReference>
<evidence type="ECO:0000256" key="1">
    <source>
        <dbReference type="ARBA" id="ARBA00010940"/>
    </source>
</evidence>
<dbReference type="EMBL" id="BAABUK010000018">
    <property type="protein sequence ID" value="GAA5813709.1"/>
    <property type="molecule type" value="Genomic_DNA"/>
</dbReference>
<evidence type="ECO:0000256" key="3">
    <source>
        <dbReference type="ARBA" id="ARBA00023125"/>
    </source>
</evidence>
<dbReference type="Pfam" id="PF02319">
    <property type="entry name" value="WHD_E2F_TDP"/>
    <property type="match status" value="1"/>
</dbReference>
<dbReference type="SUPFAM" id="SSF144074">
    <property type="entry name" value="E2F-DP heterodimerization region"/>
    <property type="match status" value="1"/>
</dbReference>
<dbReference type="Gene3D" id="1.20.140.80">
    <property type="entry name" value="Transcription factor DP"/>
    <property type="match status" value="1"/>
</dbReference>
<comment type="caution">
    <text evidence="8">The sequence shown here is derived from an EMBL/GenBank/DDBJ whole genome shotgun (WGS) entry which is preliminary data.</text>
</comment>
<keyword evidence="9" id="KW-1185">Reference proteome</keyword>
<keyword evidence="2 5" id="KW-0805">Transcription regulation</keyword>
<accession>A0ABP9Z3M1</accession>
<gene>
    <name evidence="8" type="ORF">MFLAVUS_007196</name>
</gene>
<comment type="subcellular location">
    <subcellularLocation>
        <location evidence="5">Nucleus</location>
    </subcellularLocation>
</comment>
<keyword evidence="4 5" id="KW-0804">Transcription</keyword>
<name>A0ABP9Z3M1_9FUNG</name>
<evidence type="ECO:0000259" key="7">
    <source>
        <dbReference type="SMART" id="SM01372"/>
    </source>
</evidence>